<feature type="coiled-coil region" evidence="1">
    <location>
        <begin position="135"/>
        <end position="202"/>
    </location>
</feature>
<name>A0A8J6H2N6_MICOH</name>
<comment type="caution">
    <text evidence="2">The sequence shown here is derived from an EMBL/GenBank/DDBJ whole genome shotgun (WGS) entry which is preliminary data.</text>
</comment>
<dbReference type="EMBL" id="JAATJU010000001">
    <property type="protein sequence ID" value="KAH0521615.1"/>
    <property type="molecule type" value="Genomic_DNA"/>
</dbReference>
<dbReference type="GO" id="GO:0045202">
    <property type="term" value="C:synapse"/>
    <property type="evidence" value="ECO:0007669"/>
    <property type="project" value="TreeGrafter"/>
</dbReference>
<protein>
    <submittedName>
        <fullName evidence="2">Utrophin</fullName>
    </submittedName>
</protein>
<dbReference type="GO" id="GO:0099536">
    <property type="term" value="P:synaptic signaling"/>
    <property type="evidence" value="ECO:0007669"/>
    <property type="project" value="TreeGrafter"/>
</dbReference>
<keyword evidence="1" id="KW-0175">Coiled coil</keyword>
<dbReference type="GO" id="GO:0005886">
    <property type="term" value="C:plasma membrane"/>
    <property type="evidence" value="ECO:0007669"/>
    <property type="project" value="TreeGrafter"/>
</dbReference>
<organism evidence="2 3">
    <name type="scientific">Microtus ochrogaster</name>
    <name type="common">Prairie vole</name>
    <dbReference type="NCBI Taxonomy" id="79684"/>
    <lineage>
        <taxon>Eukaryota</taxon>
        <taxon>Metazoa</taxon>
        <taxon>Chordata</taxon>
        <taxon>Craniata</taxon>
        <taxon>Vertebrata</taxon>
        <taxon>Euteleostomi</taxon>
        <taxon>Mammalia</taxon>
        <taxon>Eutheria</taxon>
        <taxon>Euarchontoglires</taxon>
        <taxon>Glires</taxon>
        <taxon>Rodentia</taxon>
        <taxon>Myomorpha</taxon>
        <taxon>Muroidea</taxon>
        <taxon>Cricetidae</taxon>
        <taxon>Arvicolinae</taxon>
        <taxon>Microtus</taxon>
    </lineage>
</organism>
<evidence type="ECO:0000313" key="3">
    <source>
        <dbReference type="Proteomes" id="UP000710432"/>
    </source>
</evidence>
<dbReference type="AlphaFoldDB" id="A0A8J6H2N6"/>
<evidence type="ECO:0000256" key="1">
    <source>
        <dbReference type="SAM" id="Coils"/>
    </source>
</evidence>
<dbReference type="Gene3D" id="1.20.58.60">
    <property type="match status" value="4"/>
</dbReference>
<dbReference type="SUPFAM" id="SSF46966">
    <property type="entry name" value="Spectrin repeat"/>
    <property type="match status" value="5"/>
</dbReference>
<gene>
    <name evidence="2" type="ORF">LTLLF_100260</name>
</gene>
<dbReference type="PANTHER" id="PTHR12268:SF26">
    <property type="entry name" value="UTROPHIN"/>
    <property type="match status" value="1"/>
</dbReference>
<dbReference type="InterPro" id="IPR002017">
    <property type="entry name" value="Spectrin_repeat"/>
</dbReference>
<dbReference type="Proteomes" id="UP000710432">
    <property type="component" value="Unassembled WGS sequence"/>
</dbReference>
<dbReference type="Pfam" id="PF00435">
    <property type="entry name" value="Spectrin"/>
    <property type="match status" value="4"/>
</dbReference>
<reference evidence="2" key="1">
    <citation type="submission" date="2020-03" db="EMBL/GenBank/DDBJ databases">
        <title>Studies in the Genomics of Life Span.</title>
        <authorList>
            <person name="Glass D."/>
        </authorList>
    </citation>
    <scope>NUCLEOTIDE SEQUENCE</scope>
    <source>
        <strain evidence="2">LTLLF</strain>
        <tissue evidence="2">Muscle</tissue>
    </source>
</reference>
<dbReference type="FunFam" id="1.20.58.60:FF:000091">
    <property type="entry name" value="dystrophin isoform X2"/>
    <property type="match status" value="1"/>
</dbReference>
<feature type="coiled-coil region" evidence="1">
    <location>
        <begin position="390"/>
        <end position="417"/>
    </location>
</feature>
<accession>A0A8J6H2N6</accession>
<feature type="coiled-coil region" evidence="1">
    <location>
        <begin position="228"/>
        <end position="268"/>
    </location>
</feature>
<proteinExistence type="predicted"/>
<evidence type="ECO:0000313" key="2">
    <source>
        <dbReference type="EMBL" id="KAH0521615.1"/>
    </source>
</evidence>
<dbReference type="InterPro" id="IPR018159">
    <property type="entry name" value="Spectrin/alpha-actinin"/>
</dbReference>
<dbReference type="PANTHER" id="PTHR12268">
    <property type="entry name" value="E3 UBIQUITIN-PROTEIN LIGASE KCMF1"/>
    <property type="match status" value="1"/>
</dbReference>
<dbReference type="SMART" id="SM00150">
    <property type="entry name" value="SPEC"/>
    <property type="match status" value="6"/>
</dbReference>
<dbReference type="CDD" id="cd00176">
    <property type="entry name" value="SPEC"/>
    <property type="match status" value="2"/>
</dbReference>
<dbReference type="InterPro" id="IPR050774">
    <property type="entry name" value="KCMF1/Dystrophin"/>
</dbReference>
<sequence length="1004" mass="115211">MRKEADTLSEWLSATEAELVQKSTSEGVIGDLDTEISWAKNILKDLEKRKVDLNGITESSAALQQLVSGSESVLEENLCVLNAGWSRVRTWTEDWCNTLLNHQNQLEMFDGHVAHISTWLYQAEALLDEIEKKPASKQEEIVKRLLSELDDVNLQVENVREQAIILMNARGSARRELVEPKLAELNRNFEKVSQHIKSAQMLIDQDPTSYQCFGPAGTVEAAGSFSDLEKLENDVENMLKVVEKHLDSRNDEEKMDEERAQIEEVLRRGDHLLHEPMEDSKKEKIRLQLLLLHTRYNKIKGGTEVFQQFLVVISSDVKWGTVLQRETPSTPIQALVEFQLLLVSEKQILLMARKLQQEDGFEINKILLTMDDIELSLNIPELNTTVCEDLSFQEDSLKDIKDQLDKLGEQIAVVHEKQPDVILEASGPEAIQIRDMLSQLNAKWDRVNRMYSDQKGSLARTVEEWRQFHHDLEDLTQWISEAEDLLVDTCAPDGSLDLEKARTHQLELEEGISSHQPNVVAVNQTGEAIVHRLRPSDASFLKDKLAVLNQRWSSLVAEVKDRQLRLKGESKQVAGYRRRLDELLCWLTRVENSVQKSFSMDPEENPQELTDLAQEMDVQAENLKWLNRAEREVLTDKNLSLRQRDELSEGLRSVNMTWNKICREVPSILKTRTHDPCSASQTKITAHPNVQKVVLVSSASDMPLRAPEISVPADLDKTITELADWLVLIDQMLKSNIVTVGDVAEINKTVSRMKITKAELEQRHPQLDYVFTLAQNLKNKASSSDVRTAITEKLEKVKTQWESTQHGVELRRQQLEDMVVDSLQWDDHREETEELMRKYEARFYMLQQARRDPLSKQVSDNQLLLQELGSGDGVIMAFDNVLQKLLEEYSREDTRNVKETTEYLKTSWINLKQSITDRQSALETELRTVQTSRRDLENLTKWLQEAETTVNVLADASQRENALQDSILARQLRQQMLLVAQFFGDGDAVLVYTVFQERILSKYD</sequence>